<accession>A0A1M6KIU1</accession>
<proteinExistence type="predicted"/>
<keyword evidence="3" id="KW-1185">Reference proteome</keyword>
<protein>
    <submittedName>
        <fullName evidence="2">Heptaprenyl diphosphate synthase</fullName>
    </submittedName>
</protein>
<dbReference type="STRING" id="1121476.SAMN02745751_02906"/>
<dbReference type="Proteomes" id="UP000184052">
    <property type="component" value="Unassembled WGS sequence"/>
</dbReference>
<dbReference type="InterPro" id="IPR010898">
    <property type="entry name" value="Hpre_diP_synth_I"/>
</dbReference>
<sequence length="169" mass="17981">MNTREYIFLALLTTGALVLSILEGMIPLPFIAPGARLGLANMVILSVIVVFGFKKGLTVAILKSILVLLAVGNPIGFLYSISGAILSVVVMHLAYRYLSGCLSLIGVSVLGALAHNTAQVFVAAAVLENMKILTYLPVMYIVSLFTGCFVGYASIFIVGNLKKQISIGW</sequence>
<dbReference type="AlphaFoldDB" id="A0A1M6KIU1"/>
<feature type="transmembrane region" description="Helical" evidence="1">
    <location>
        <begin position="138"/>
        <end position="161"/>
    </location>
</feature>
<feature type="transmembrane region" description="Helical" evidence="1">
    <location>
        <begin position="6"/>
        <end position="31"/>
    </location>
</feature>
<dbReference type="InterPro" id="IPR014535">
    <property type="entry name" value="Hpre_diP_synt_I"/>
</dbReference>
<keyword evidence="1" id="KW-0812">Transmembrane</keyword>
<dbReference type="OrthoDB" id="9799095at2"/>
<organism evidence="2 3">
    <name type="scientific">Dethiosulfatibacter aminovorans DSM 17477</name>
    <dbReference type="NCBI Taxonomy" id="1121476"/>
    <lineage>
        <taxon>Bacteria</taxon>
        <taxon>Bacillati</taxon>
        <taxon>Bacillota</taxon>
        <taxon>Tissierellia</taxon>
        <taxon>Dethiosulfatibacter</taxon>
    </lineage>
</organism>
<dbReference type="PIRSF" id="PIRSF027391">
    <property type="entry name" value="Hpre_diP_synt_I"/>
    <property type="match status" value="1"/>
</dbReference>
<evidence type="ECO:0000256" key="1">
    <source>
        <dbReference type="SAM" id="Phobius"/>
    </source>
</evidence>
<dbReference type="EMBL" id="FQZL01000026">
    <property type="protein sequence ID" value="SHJ58810.1"/>
    <property type="molecule type" value="Genomic_DNA"/>
</dbReference>
<keyword evidence="1" id="KW-0472">Membrane</keyword>
<evidence type="ECO:0000313" key="2">
    <source>
        <dbReference type="EMBL" id="SHJ58810.1"/>
    </source>
</evidence>
<keyword evidence="1" id="KW-1133">Transmembrane helix</keyword>
<gene>
    <name evidence="2" type="ORF">SAMN02745751_02906</name>
</gene>
<dbReference type="Gene3D" id="1.10.1760.20">
    <property type="match status" value="1"/>
</dbReference>
<reference evidence="2 3" key="1">
    <citation type="submission" date="2016-11" db="EMBL/GenBank/DDBJ databases">
        <authorList>
            <person name="Jaros S."/>
            <person name="Januszkiewicz K."/>
            <person name="Wedrychowicz H."/>
        </authorList>
    </citation>
    <scope>NUCLEOTIDE SEQUENCE [LARGE SCALE GENOMIC DNA]</scope>
    <source>
        <strain evidence="2 3">DSM 17477</strain>
    </source>
</reference>
<evidence type="ECO:0000313" key="3">
    <source>
        <dbReference type="Proteomes" id="UP000184052"/>
    </source>
</evidence>
<feature type="transmembrane region" description="Helical" evidence="1">
    <location>
        <begin position="77"/>
        <end position="95"/>
    </location>
</feature>
<feature type="transmembrane region" description="Helical" evidence="1">
    <location>
        <begin position="102"/>
        <end position="126"/>
    </location>
</feature>
<name>A0A1M6KIU1_9FIRM</name>
<dbReference type="Pfam" id="PF07456">
    <property type="entry name" value="Hpre_diP_synt_I"/>
    <property type="match status" value="1"/>
</dbReference>
<dbReference type="RefSeq" id="WP_073050291.1">
    <property type="nucleotide sequence ID" value="NZ_FQZL01000026.1"/>
</dbReference>